<proteinExistence type="predicted"/>
<evidence type="ECO:0000313" key="1">
    <source>
        <dbReference type="EMBL" id="KAF3509022.1"/>
    </source>
</evidence>
<sequence>MACWALVCRSVPDVILAEGEDDSDDEDDDTVLLQWDKSAEVISLLYTKMSLPMYKAEELWRRKSFSY</sequence>
<dbReference type="AlphaFoldDB" id="A0A8S9P6Q4"/>
<dbReference type="EMBL" id="QGKX02001521">
    <property type="protein sequence ID" value="KAF3509022.1"/>
    <property type="molecule type" value="Genomic_DNA"/>
</dbReference>
<gene>
    <name evidence="1" type="ORF">F2Q69_00002213</name>
</gene>
<evidence type="ECO:0000313" key="2">
    <source>
        <dbReference type="Proteomes" id="UP000712600"/>
    </source>
</evidence>
<dbReference type="Proteomes" id="UP000712600">
    <property type="component" value="Unassembled WGS sequence"/>
</dbReference>
<reference evidence="1" key="1">
    <citation type="submission" date="2019-12" db="EMBL/GenBank/DDBJ databases">
        <title>Genome sequencing and annotation of Brassica cretica.</title>
        <authorList>
            <person name="Studholme D.J."/>
            <person name="Sarris P."/>
        </authorList>
    </citation>
    <scope>NUCLEOTIDE SEQUENCE</scope>
    <source>
        <strain evidence="1">PFS-109/04</strain>
        <tissue evidence="1">Leaf</tissue>
    </source>
</reference>
<accession>A0A8S9P6Q4</accession>
<protein>
    <submittedName>
        <fullName evidence="1">Uncharacterized protein</fullName>
    </submittedName>
</protein>
<organism evidence="1 2">
    <name type="scientific">Brassica cretica</name>
    <name type="common">Mustard</name>
    <dbReference type="NCBI Taxonomy" id="69181"/>
    <lineage>
        <taxon>Eukaryota</taxon>
        <taxon>Viridiplantae</taxon>
        <taxon>Streptophyta</taxon>
        <taxon>Embryophyta</taxon>
        <taxon>Tracheophyta</taxon>
        <taxon>Spermatophyta</taxon>
        <taxon>Magnoliopsida</taxon>
        <taxon>eudicotyledons</taxon>
        <taxon>Gunneridae</taxon>
        <taxon>Pentapetalae</taxon>
        <taxon>rosids</taxon>
        <taxon>malvids</taxon>
        <taxon>Brassicales</taxon>
        <taxon>Brassicaceae</taxon>
        <taxon>Brassiceae</taxon>
        <taxon>Brassica</taxon>
    </lineage>
</organism>
<comment type="caution">
    <text evidence="1">The sequence shown here is derived from an EMBL/GenBank/DDBJ whole genome shotgun (WGS) entry which is preliminary data.</text>
</comment>
<name>A0A8S9P6Q4_BRACR</name>